<dbReference type="Pfam" id="PF11716">
    <property type="entry name" value="MDMPI_N"/>
    <property type="match status" value="1"/>
</dbReference>
<dbReference type="InterPro" id="IPR034660">
    <property type="entry name" value="DinB/YfiT-like"/>
</dbReference>
<feature type="domain" description="Mycothiol-dependent maleylpyruvate isomerase metal-binding" evidence="1">
    <location>
        <begin position="10"/>
        <end position="134"/>
    </location>
</feature>
<organism evidence="2 3">
    <name type="scientific">Streptomyces thermolilacinus SPC6</name>
    <dbReference type="NCBI Taxonomy" id="1306406"/>
    <lineage>
        <taxon>Bacteria</taxon>
        <taxon>Bacillati</taxon>
        <taxon>Actinomycetota</taxon>
        <taxon>Actinomycetes</taxon>
        <taxon>Kitasatosporales</taxon>
        <taxon>Streptomycetaceae</taxon>
        <taxon>Streptomyces</taxon>
    </lineage>
</organism>
<dbReference type="SUPFAM" id="SSF109854">
    <property type="entry name" value="DinB/YfiT-like putative metalloenzymes"/>
    <property type="match status" value="1"/>
</dbReference>
<dbReference type="InterPro" id="IPR024344">
    <property type="entry name" value="MDMPI_metal-binding"/>
</dbReference>
<sequence length="207" mass="22087">METSAKKVDLAPAARRVAGLLDRIDDRQLALPTPCPDYTVRELLAHVGGLALAFRDAARKAFGPTTDTDPGDARPVLEEGWRAAYPRRLEELAEAWREPDAWEGMTRAGGVDLPGAVAGLVAFDELLVHGWDLARATGLPYAPGEEELLVAYEFLEPDASERVAGEGPFGPPVPVPDDAPLLDRVIALSGRRPDWTQAGSGSGASRG</sequence>
<dbReference type="Gene3D" id="1.20.120.450">
    <property type="entry name" value="dinb family like domain"/>
    <property type="match status" value="1"/>
</dbReference>
<dbReference type="EMBL" id="ASHX02000001">
    <property type="protein sequence ID" value="OEJ93706.1"/>
    <property type="molecule type" value="Genomic_DNA"/>
</dbReference>
<protein>
    <submittedName>
        <fullName evidence="2">TIGR03086 family protein</fullName>
    </submittedName>
</protein>
<reference evidence="2 3" key="1">
    <citation type="journal article" date="2013" name="Genome Announc.">
        <title>Genome Sequence of Streptomyces violaceusniger Strain SPC6, a Halotolerant Streptomycete That Exhibits Rapid Growth and Development.</title>
        <authorList>
            <person name="Chen X."/>
            <person name="Zhang B."/>
            <person name="Zhang W."/>
            <person name="Wu X."/>
            <person name="Zhang M."/>
            <person name="Chen T."/>
            <person name="Liu G."/>
            <person name="Dyson P."/>
        </authorList>
    </citation>
    <scope>NUCLEOTIDE SEQUENCE [LARGE SCALE GENOMIC DNA]</scope>
    <source>
        <strain evidence="2 3">SPC6</strain>
    </source>
</reference>
<dbReference type="RefSeq" id="WP_023590698.1">
    <property type="nucleotide sequence ID" value="NZ_ASHX02000001.1"/>
</dbReference>
<dbReference type="InterPro" id="IPR017520">
    <property type="entry name" value="CHP03086"/>
</dbReference>
<dbReference type="eggNOG" id="ENOG5032B92">
    <property type="taxonomic scope" value="Bacteria"/>
</dbReference>
<dbReference type="GO" id="GO:0046872">
    <property type="term" value="F:metal ion binding"/>
    <property type="evidence" value="ECO:0007669"/>
    <property type="project" value="InterPro"/>
</dbReference>
<dbReference type="STRING" id="1306406.J116_003710"/>
<dbReference type="InterPro" id="IPR017517">
    <property type="entry name" value="Maleyloyr_isom"/>
</dbReference>
<comment type="caution">
    <text evidence="2">The sequence shown here is derived from an EMBL/GenBank/DDBJ whole genome shotgun (WGS) entry which is preliminary data.</text>
</comment>
<dbReference type="NCBIfam" id="TIGR03086">
    <property type="entry name" value="TIGR03086 family metal-binding protein"/>
    <property type="match status" value="1"/>
</dbReference>
<gene>
    <name evidence="2" type="ORF">J116_003710</name>
</gene>
<evidence type="ECO:0000259" key="1">
    <source>
        <dbReference type="Pfam" id="PF11716"/>
    </source>
</evidence>
<dbReference type="AlphaFoldDB" id="A0A1D3DN14"/>
<keyword evidence="3" id="KW-1185">Reference proteome</keyword>
<accession>A0A1D3DN14</accession>
<evidence type="ECO:0000313" key="3">
    <source>
        <dbReference type="Proteomes" id="UP000095329"/>
    </source>
</evidence>
<name>A0A1D3DN14_9ACTN</name>
<dbReference type="Proteomes" id="UP000095329">
    <property type="component" value="Unassembled WGS sequence"/>
</dbReference>
<dbReference type="NCBIfam" id="TIGR03083">
    <property type="entry name" value="maleylpyruvate isomerase family mycothiol-dependent enzyme"/>
    <property type="match status" value="1"/>
</dbReference>
<dbReference type="OrthoDB" id="5185819at2"/>
<proteinExistence type="predicted"/>
<evidence type="ECO:0000313" key="2">
    <source>
        <dbReference type="EMBL" id="OEJ93706.1"/>
    </source>
</evidence>